<reference evidence="6" key="1">
    <citation type="submission" date="2025-08" db="UniProtKB">
        <authorList>
            <consortium name="RefSeq"/>
        </authorList>
    </citation>
    <scope>IDENTIFICATION</scope>
</reference>
<dbReference type="Pfam" id="PF07714">
    <property type="entry name" value="PK_Tyr_Ser-Thr"/>
    <property type="match status" value="2"/>
</dbReference>
<keyword evidence="5" id="KW-1185">Reference proteome</keyword>
<keyword evidence="2" id="KW-0067">ATP-binding</keyword>
<dbReference type="RefSeq" id="XP_005106730.1">
    <property type="nucleotide sequence ID" value="XM_005106673.3"/>
</dbReference>
<dbReference type="PROSITE" id="PS50057">
    <property type="entry name" value="FERM_3"/>
    <property type="match status" value="1"/>
</dbReference>
<dbReference type="InterPro" id="IPR020635">
    <property type="entry name" value="Tyr_kinase_cat_dom"/>
</dbReference>
<keyword evidence="6" id="KW-0418">Kinase</keyword>
<dbReference type="InterPro" id="IPR051286">
    <property type="entry name" value="JAK"/>
</dbReference>
<keyword evidence="1" id="KW-0727">SH2 domain</keyword>
<dbReference type="InterPro" id="IPR000719">
    <property type="entry name" value="Prot_kinase_dom"/>
</dbReference>
<keyword evidence="6" id="KW-0808">Transferase</keyword>
<dbReference type="Proteomes" id="UP000694888">
    <property type="component" value="Unplaced"/>
</dbReference>
<dbReference type="Gene3D" id="1.10.510.10">
    <property type="entry name" value="Transferase(Phosphotransferase) domain 1"/>
    <property type="match status" value="2"/>
</dbReference>
<dbReference type="PANTHER" id="PTHR45807">
    <property type="entry name" value="TYROSINE-PROTEIN KINASE HOPSCOTCH"/>
    <property type="match status" value="1"/>
</dbReference>
<feature type="domain" description="Protein kinase" evidence="3">
    <location>
        <begin position="857"/>
        <end position="1144"/>
    </location>
</feature>
<dbReference type="SUPFAM" id="SSF56112">
    <property type="entry name" value="Protein kinase-like (PK-like)"/>
    <property type="match status" value="2"/>
</dbReference>
<evidence type="ECO:0000259" key="3">
    <source>
        <dbReference type="PROSITE" id="PS50011"/>
    </source>
</evidence>
<dbReference type="InterPro" id="IPR000299">
    <property type="entry name" value="FERM_domain"/>
</dbReference>
<evidence type="ECO:0000313" key="5">
    <source>
        <dbReference type="Proteomes" id="UP000694888"/>
    </source>
</evidence>
<dbReference type="InterPro" id="IPR017441">
    <property type="entry name" value="Protein_kinase_ATP_BS"/>
</dbReference>
<evidence type="ECO:0000313" key="6">
    <source>
        <dbReference type="RefSeq" id="XP_005106730.1"/>
    </source>
</evidence>
<dbReference type="GO" id="GO:0016301">
    <property type="term" value="F:kinase activity"/>
    <property type="evidence" value="ECO:0007669"/>
    <property type="project" value="UniProtKB-KW"/>
</dbReference>
<dbReference type="PROSITE" id="PS00107">
    <property type="entry name" value="PROTEIN_KINASE_ATP"/>
    <property type="match status" value="1"/>
</dbReference>
<dbReference type="InterPro" id="IPR001245">
    <property type="entry name" value="Ser-Thr/Tyr_kinase_cat_dom"/>
</dbReference>
<dbReference type="SMART" id="SM00219">
    <property type="entry name" value="TyrKc"/>
    <property type="match status" value="1"/>
</dbReference>
<feature type="domain" description="Protein kinase" evidence="3">
    <location>
        <begin position="489"/>
        <end position="798"/>
    </location>
</feature>
<dbReference type="PANTHER" id="PTHR45807:SF7">
    <property type="entry name" value="TYROSINE-PROTEIN KINASE HOPSCOTCH"/>
    <property type="match status" value="1"/>
</dbReference>
<evidence type="ECO:0000256" key="1">
    <source>
        <dbReference type="ARBA" id="ARBA00022999"/>
    </source>
</evidence>
<evidence type="ECO:0000259" key="4">
    <source>
        <dbReference type="PROSITE" id="PS50057"/>
    </source>
</evidence>
<feature type="domain" description="FERM" evidence="4">
    <location>
        <begin position="7"/>
        <end position="334"/>
    </location>
</feature>
<evidence type="ECO:0000256" key="2">
    <source>
        <dbReference type="PROSITE-ProRule" id="PRU10141"/>
    </source>
</evidence>
<sequence>MPNNTTSLVTVHFVKGIPPKTIDTSEYEYSLKTLRQECLEYVHEKVSTDAFEGSLIAAAFGLVTLPEEEIWLPPWHVFSRSAKKHMHYKFRVRHRPPVACYSTDNFLGRYLFLQIREDFHTGRLGENKNLTDSSVMALLSMSLYLPHRLPFDDFCIVDNNYISQGPSVFNMNNKLSKSIRDRFLSVPILDKVLLKSSLKKEFEKHKMRGNPMSEYMKKLYEVLVKALPEYCFEKYEVSREAQDGKKNVTVHLRLYADEIHDQPGLYYGTNFKCTLLDIDSIELKLPDSEITPEWEVCIILRNKEVKKLIFTSKESAESFISGVEGYVQLCQRYDICLFMPCRMTHQYRVCSELHIFGPLRESTIKAILGPKEEDDSPIQSQQFLICQSSVKLNSFQVKIVQPRNNESNTVDEKELEIRYEDGGRLSLWDGETELSQFGNSLELRIYLKRNFRKQILPNKDAPVVAEINSWYKSESLDYYISTDDNTRDSDEDKDKAEGTSVFVEEDIKLVAEIPDRNPFVFKDKVQVQVRSGADMKFLTRVQVNSANTDVLRGFSEGLVRCHKLHQVSRKNFVGLCGMILNTSSSSVLVEHAPSGDLLTYLREGVKLRIKVNIMEQIVHVLQVMVGKSLFHGNIRCRRFVVFDCADSEFVHIKLGDPGVSSYLDKLPVNSEFNVERYPWLAPERRCEDGISELTYESECFAVGTTFYEILCRNDDFSKQLEPPSIDNPEAVYNLLNQGENTELPKPAFLRESEAIKPDSPSPDSKEAMEQIWQLIRECWSHDPNDRPNTTTLITRLFEIREDVGVIKNETQNEVLIKLLYDAGDHNVKESSRISQDHVRQFVNRNKEMMISHNLVHRIGPKPLGEGNYGTVWEGTVELPHECLNQLPERRKVAIKDVKNFTSLKNGSFLKEVIVATELHHPNIVKVLYCSYNPRGLQSDINTLIMEFMNQGTLREFAQTKKQPLTTLLKLIDDVIQGMIFLSGKNIVHRDLAARNILLCYDEESTSHIKLTAKISDFGLSRVMERNTQVYSLKKGELLPYFWMPPELLEFSTRGDVWSFGVVMWETFTGGKHPSQAVSESNQSSDAYHALLTSGWRLPQKIGRVEIDPDIYSVMKDHCWQLNPEKRLFFVELPAKIQTIQAKFIQAQLPCLA</sequence>
<dbReference type="GeneID" id="101861981"/>
<dbReference type="InterPro" id="IPR011009">
    <property type="entry name" value="Kinase-like_dom_sf"/>
</dbReference>
<feature type="binding site" evidence="2">
    <location>
        <position position="895"/>
    </location>
    <ligand>
        <name>ATP</name>
        <dbReference type="ChEBI" id="CHEBI:30616"/>
    </ligand>
</feature>
<dbReference type="PRINTS" id="PR00109">
    <property type="entry name" value="TYRKINASE"/>
</dbReference>
<gene>
    <name evidence="6" type="primary">LOC101861981</name>
</gene>
<organism evidence="5 6">
    <name type="scientific">Aplysia californica</name>
    <name type="common">California sea hare</name>
    <dbReference type="NCBI Taxonomy" id="6500"/>
    <lineage>
        <taxon>Eukaryota</taxon>
        <taxon>Metazoa</taxon>
        <taxon>Spiralia</taxon>
        <taxon>Lophotrochozoa</taxon>
        <taxon>Mollusca</taxon>
        <taxon>Gastropoda</taxon>
        <taxon>Heterobranchia</taxon>
        <taxon>Euthyneura</taxon>
        <taxon>Tectipleura</taxon>
        <taxon>Aplysiida</taxon>
        <taxon>Aplysioidea</taxon>
        <taxon>Aplysiidae</taxon>
        <taxon>Aplysia</taxon>
    </lineage>
</organism>
<name>A0ABM0K1T5_APLCA</name>
<dbReference type="PROSITE" id="PS00109">
    <property type="entry name" value="PROTEIN_KINASE_TYR"/>
    <property type="match status" value="1"/>
</dbReference>
<dbReference type="InterPro" id="IPR008266">
    <property type="entry name" value="Tyr_kinase_AS"/>
</dbReference>
<keyword evidence="2" id="KW-0547">Nucleotide-binding</keyword>
<protein>
    <submittedName>
        <fullName evidence="6">Tyrosine-protein kinase hopscotch</fullName>
    </submittedName>
</protein>
<accession>A0ABM0K1T5</accession>
<proteinExistence type="predicted"/>
<dbReference type="PROSITE" id="PS50011">
    <property type="entry name" value="PROTEIN_KINASE_DOM"/>
    <property type="match status" value="2"/>
</dbReference>